<protein>
    <recommendedName>
        <fullName evidence="4">NAD(+) diphosphatase</fullName>
        <ecNumber evidence="4">3.6.1.22</ecNumber>
    </recommendedName>
</protein>
<dbReference type="GO" id="GO:0005829">
    <property type="term" value="C:cytosol"/>
    <property type="evidence" value="ECO:0007669"/>
    <property type="project" value="TreeGrafter"/>
</dbReference>
<dbReference type="PANTHER" id="PTHR42904">
    <property type="entry name" value="NUDIX HYDROLASE, NUDC SUBFAMILY"/>
    <property type="match status" value="1"/>
</dbReference>
<evidence type="ECO:0000256" key="4">
    <source>
        <dbReference type="ARBA" id="ARBA00012381"/>
    </source>
</evidence>
<dbReference type="Pfam" id="PF00293">
    <property type="entry name" value="NUDIX"/>
    <property type="match status" value="1"/>
</dbReference>
<evidence type="ECO:0000256" key="1">
    <source>
        <dbReference type="ARBA" id="ARBA00001946"/>
    </source>
</evidence>
<dbReference type="GO" id="GO:0006742">
    <property type="term" value="P:NADP+ catabolic process"/>
    <property type="evidence" value="ECO:0007669"/>
    <property type="project" value="TreeGrafter"/>
</dbReference>
<keyword evidence="12" id="KW-1185">Reference proteome</keyword>
<gene>
    <name evidence="11" type="ORF">SAMN05445756_0591</name>
</gene>
<dbReference type="CDD" id="cd03429">
    <property type="entry name" value="NUDIX_NADH_pyrophosphatase_Nudt13"/>
    <property type="match status" value="1"/>
</dbReference>
<comment type="cofactor">
    <cofactor evidence="1">
        <name>Mg(2+)</name>
        <dbReference type="ChEBI" id="CHEBI:18420"/>
    </cofactor>
</comment>
<evidence type="ECO:0000256" key="8">
    <source>
        <dbReference type="ARBA" id="ARBA00023027"/>
    </source>
</evidence>
<dbReference type="RefSeq" id="WP_200815032.1">
    <property type="nucleotide sequence ID" value="NZ_FYEZ01000001.1"/>
</dbReference>
<dbReference type="PROSITE" id="PS51462">
    <property type="entry name" value="NUDIX"/>
    <property type="match status" value="1"/>
</dbReference>
<evidence type="ECO:0000313" key="12">
    <source>
        <dbReference type="Proteomes" id="UP000198122"/>
    </source>
</evidence>
<dbReference type="PANTHER" id="PTHR42904:SF6">
    <property type="entry name" value="NAD-CAPPED RNA HYDROLASE NUDT12"/>
    <property type="match status" value="1"/>
</dbReference>
<keyword evidence="8" id="KW-0520">NAD</keyword>
<comment type="catalytic activity">
    <reaction evidence="9">
        <text>a 5'-end NAD(+)-phospho-ribonucleoside in mRNA + H2O = a 5'-end phospho-adenosine-phospho-ribonucleoside in mRNA + beta-nicotinamide D-ribonucleotide + 2 H(+)</text>
        <dbReference type="Rhea" id="RHEA:60876"/>
        <dbReference type="Rhea" id="RHEA-COMP:15698"/>
        <dbReference type="Rhea" id="RHEA-COMP:15719"/>
        <dbReference type="ChEBI" id="CHEBI:14649"/>
        <dbReference type="ChEBI" id="CHEBI:15377"/>
        <dbReference type="ChEBI" id="CHEBI:15378"/>
        <dbReference type="ChEBI" id="CHEBI:144029"/>
        <dbReference type="ChEBI" id="CHEBI:144051"/>
    </reaction>
    <physiologicalReaction direction="left-to-right" evidence="9">
        <dbReference type="Rhea" id="RHEA:60877"/>
    </physiologicalReaction>
</comment>
<dbReference type="Proteomes" id="UP000198122">
    <property type="component" value="Unassembled WGS sequence"/>
</dbReference>
<evidence type="ECO:0000256" key="2">
    <source>
        <dbReference type="ARBA" id="ARBA00001947"/>
    </source>
</evidence>
<dbReference type="EMBL" id="FYEZ01000001">
    <property type="protein sequence ID" value="SNC61958.1"/>
    <property type="molecule type" value="Genomic_DNA"/>
</dbReference>
<reference evidence="11 12" key="1">
    <citation type="submission" date="2017-06" db="EMBL/GenBank/DDBJ databases">
        <authorList>
            <person name="Kim H.J."/>
            <person name="Triplett B.A."/>
        </authorList>
    </citation>
    <scope>NUCLEOTIDE SEQUENCE [LARGE SCALE GENOMIC DNA]</scope>
    <source>
        <strain evidence="11 12">DSM 22179</strain>
    </source>
</reference>
<proteinExistence type="inferred from homology"/>
<organism evidence="11 12">
    <name type="scientific">Kytococcus aerolatus</name>
    <dbReference type="NCBI Taxonomy" id="592308"/>
    <lineage>
        <taxon>Bacteria</taxon>
        <taxon>Bacillati</taxon>
        <taxon>Actinomycetota</taxon>
        <taxon>Actinomycetes</taxon>
        <taxon>Micrococcales</taxon>
        <taxon>Kytococcaceae</taxon>
        <taxon>Kytococcus</taxon>
    </lineage>
</organism>
<evidence type="ECO:0000256" key="3">
    <source>
        <dbReference type="ARBA" id="ARBA00009595"/>
    </source>
</evidence>
<dbReference type="Pfam" id="PF09296">
    <property type="entry name" value="NUDIX-like"/>
    <property type="match status" value="1"/>
</dbReference>
<dbReference type="GO" id="GO:0046872">
    <property type="term" value="F:metal ion binding"/>
    <property type="evidence" value="ECO:0007669"/>
    <property type="project" value="UniProtKB-KW"/>
</dbReference>
<dbReference type="EC" id="3.6.1.22" evidence="4"/>
<dbReference type="Gene3D" id="3.90.79.20">
    <property type="match status" value="1"/>
</dbReference>
<dbReference type="InterPro" id="IPR015797">
    <property type="entry name" value="NUDIX_hydrolase-like_dom_sf"/>
</dbReference>
<evidence type="ECO:0000313" key="11">
    <source>
        <dbReference type="EMBL" id="SNC61958.1"/>
    </source>
</evidence>
<keyword evidence="7" id="KW-0460">Magnesium</keyword>
<keyword evidence="6" id="KW-0378">Hydrolase</keyword>
<evidence type="ECO:0000256" key="5">
    <source>
        <dbReference type="ARBA" id="ARBA00022723"/>
    </source>
</evidence>
<evidence type="ECO:0000256" key="7">
    <source>
        <dbReference type="ARBA" id="ARBA00022842"/>
    </source>
</evidence>
<dbReference type="InterPro" id="IPR015375">
    <property type="entry name" value="NADH_PPase-like_N"/>
</dbReference>
<dbReference type="InterPro" id="IPR050241">
    <property type="entry name" value="NAD-cap_RNA_hydrolase_NudC"/>
</dbReference>
<name>A0A212T7F2_9MICO</name>
<dbReference type="Gene3D" id="3.90.79.10">
    <property type="entry name" value="Nucleoside Triphosphate Pyrophosphohydrolase"/>
    <property type="match status" value="1"/>
</dbReference>
<dbReference type="InterPro" id="IPR049734">
    <property type="entry name" value="NudC-like_C"/>
</dbReference>
<evidence type="ECO:0000256" key="6">
    <source>
        <dbReference type="ARBA" id="ARBA00022801"/>
    </source>
</evidence>
<dbReference type="NCBIfam" id="NF001299">
    <property type="entry name" value="PRK00241.1"/>
    <property type="match status" value="1"/>
</dbReference>
<keyword evidence="5" id="KW-0479">Metal-binding</keyword>
<feature type="domain" description="Nudix hydrolase" evidence="10">
    <location>
        <begin position="172"/>
        <end position="302"/>
    </location>
</feature>
<dbReference type="AlphaFoldDB" id="A0A212T7F2"/>
<dbReference type="GO" id="GO:0019677">
    <property type="term" value="P:NAD+ catabolic process"/>
    <property type="evidence" value="ECO:0007669"/>
    <property type="project" value="TreeGrafter"/>
</dbReference>
<dbReference type="InterPro" id="IPR000086">
    <property type="entry name" value="NUDIX_hydrolase_dom"/>
</dbReference>
<accession>A0A212T7F2</accession>
<sequence>MIPHAEELLDTSLGRAALPRRAWLRGAGGKGPAWSREGAHRRMVVTLEGLLAVTSDGPVGLHWEECPEGLPADRSDLPAGVIELFLGEEEQPLVALVVPDEGAWELPEGVVWEDLREIGPELGDTDVAAAVTASGMAHWHRRHGFSPETGEPTEVTASGWVRRAPDGRHHFPRTDTAVIMAVVDSRDRLLLARGPSWPEGRLSVLAGFVEPGESLEAAVAREVQEEVSVGVDSVRYVGSQPWPFPGSLMVAFMARTGDQPDAPAVEDLEHDEIAEAHWFSREELTAALEAREIGLPGRISIARQLIERWYGGPLPVAEEIRGSVRG</sequence>
<comment type="similarity">
    <text evidence="3">Belongs to the Nudix hydrolase family. NudC subfamily.</text>
</comment>
<evidence type="ECO:0000259" key="10">
    <source>
        <dbReference type="PROSITE" id="PS51462"/>
    </source>
</evidence>
<evidence type="ECO:0000256" key="9">
    <source>
        <dbReference type="ARBA" id="ARBA00023679"/>
    </source>
</evidence>
<dbReference type="SUPFAM" id="SSF55811">
    <property type="entry name" value="Nudix"/>
    <property type="match status" value="1"/>
</dbReference>
<comment type="cofactor">
    <cofactor evidence="2">
        <name>Zn(2+)</name>
        <dbReference type="ChEBI" id="CHEBI:29105"/>
    </cofactor>
</comment>
<dbReference type="GO" id="GO:0035529">
    <property type="term" value="F:NADH pyrophosphatase activity"/>
    <property type="evidence" value="ECO:0007669"/>
    <property type="project" value="TreeGrafter"/>
</dbReference>